<feature type="compositionally biased region" description="Basic and acidic residues" evidence="1">
    <location>
        <begin position="25"/>
        <end position="38"/>
    </location>
</feature>
<keyword evidence="3" id="KW-1185">Reference proteome</keyword>
<evidence type="ECO:0000256" key="1">
    <source>
        <dbReference type="SAM" id="MobiDB-lite"/>
    </source>
</evidence>
<dbReference type="EMBL" id="BPVZ01000096">
    <property type="protein sequence ID" value="GKV32610.1"/>
    <property type="molecule type" value="Genomic_DNA"/>
</dbReference>
<gene>
    <name evidence="2" type="ORF">SLEP1_g41203</name>
</gene>
<evidence type="ECO:0000313" key="2">
    <source>
        <dbReference type="EMBL" id="GKV32610.1"/>
    </source>
</evidence>
<feature type="region of interest" description="Disordered" evidence="1">
    <location>
        <begin position="24"/>
        <end position="54"/>
    </location>
</feature>
<name>A0AAV5L6B9_9ROSI</name>
<protein>
    <submittedName>
        <fullName evidence="2">Uncharacterized protein</fullName>
    </submittedName>
</protein>
<organism evidence="2 3">
    <name type="scientific">Rubroshorea leprosula</name>
    <dbReference type="NCBI Taxonomy" id="152421"/>
    <lineage>
        <taxon>Eukaryota</taxon>
        <taxon>Viridiplantae</taxon>
        <taxon>Streptophyta</taxon>
        <taxon>Embryophyta</taxon>
        <taxon>Tracheophyta</taxon>
        <taxon>Spermatophyta</taxon>
        <taxon>Magnoliopsida</taxon>
        <taxon>eudicotyledons</taxon>
        <taxon>Gunneridae</taxon>
        <taxon>Pentapetalae</taxon>
        <taxon>rosids</taxon>
        <taxon>malvids</taxon>
        <taxon>Malvales</taxon>
        <taxon>Dipterocarpaceae</taxon>
        <taxon>Rubroshorea</taxon>
    </lineage>
</organism>
<proteinExistence type="predicted"/>
<accession>A0AAV5L6B9</accession>
<evidence type="ECO:0000313" key="3">
    <source>
        <dbReference type="Proteomes" id="UP001054252"/>
    </source>
</evidence>
<reference evidence="2 3" key="1">
    <citation type="journal article" date="2021" name="Commun. Biol.">
        <title>The genome of Shorea leprosula (Dipterocarpaceae) highlights the ecological relevance of drought in aseasonal tropical rainforests.</title>
        <authorList>
            <person name="Ng K.K.S."/>
            <person name="Kobayashi M.J."/>
            <person name="Fawcett J.A."/>
            <person name="Hatakeyama M."/>
            <person name="Paape T."/>
            <person name="Ng C.H."/>
            <person name="Ang C.C."/>
            <person name="Tnah L.H."/>
            <person name="Lee C.T."/>
            <person name="Nishiyama T."/>
            <person name="Sese J."/>
            <person name="O'Brien M.J."/>
            <person name="Copetti D."/>
            <person name="Mohd Noor M.I."/>
            <person name="Ong R.C."/>
            <person name="Putra M."/>
            <person name="Sireger I.Z."/>
            <person name="Indrioko S."/>
            <person name="Kosugi Y."/>
            <person name="Izuno A."/>
            <person name="Isagi Y."/>
            <person name="Lee S.L."/>
            <person name="Shimizu K.K."/>
        </authorList>
    </citation>
    <scope>NUCLEOTIDE SEQUENCE [LARGE SCALE GENOMIC DNA]</scope>
    <source>
        <strain evidence="2">214</strain>
    </source>
</reference>
<dbReference type="AlphaFoldDB" id="A0AAV5L6B9"/>
<dbReference type="Proteomes" id="UP001054252">
    <property type="component" value="Unassembled WGS sequence"/>
</dbReference>
<comment type="caution">
    <text evidence="2">The sequence shown here is derived from an EMBL/GenBank/DDBJ whole genome shotgun (WGS) entry which is preliminary data.</text>
</comment>
<feature type="compositionally biased region" description="Low complexity" evidence="1">
    <location>
        <begin position="40"/>
        <end position="52"/>
    </location>
</feature>
<sequence>MEGWPWRLDLILLAGRGEQPSWWIDKGKEMAGKRKEENESGSLPGNSGSPSNQLNGLETRRWVKFQAYSFWTLGCQQEGKILSYLLIPTMTGKKGLEG</sequence>